<name>A0A2N9FBY4_FAGSY</name>
<organism evidence="2">
    <name type="scientific">Fagus sylvatica</name>
    <name type="common">Beechnut</name>
    <dbReference type="NCBI Taxonomy" id="28930"/>
    <lineage>
        <taxon>Eukaryota</taxon>
        <taxon>Viridiplantae</taxon>
        <taxon>Streptophyta</taxon>
        <taxon>Embryophyta</taxon>
        <taxon>Tracheophyta</taxon>
        <taxon>Spermatophyta</taxon>
        <taxon>Magnoliopsida</taxon>
        <taxon>eudicotyledons</taxon>
        <taxon>Gunneridae</taxon>
        <taxon>Pentapetalae</taxon>
        <taxon>rosids</taxon>
        <taxon>fabids</taxon>
        <taxon>Fagales</taxon>
        <taxon>Fagaceae</taxon>
        <taxon>Fagus</taxon>
    </lineage>
</organism>
<evidence type="ECO:0000256" key="1">
    <source>
        <dbReference type="SAM" id="MobiDB-lite"/>
    </source>
</evidence>
<feature type="region of interest" description="Disordered" evidence="1">
    <location>
        <begin position="1"/>
        <end position="20"/>
    </location>
</feature>
<dbReference type="EMBL" id="OIVN01000729">
    <property type="protein sequence ID" value="SPC84722.1"/>
    <property type="molecule type" value="Genomic_DNA"/>
</dbReference>
<protein>
    <submittedName>
        <fullName evidence="2">Uncharacterized protein</fullName>
    </submittedName>
</protein>
<sequence>MQVSSQRGSGGEHRSSHLGKGKAIAYALDSPSDTDEEYDAMEAPPLRANLQALSLERQLDCLVLLAVLQEHQLRFLRGDPELVRSGVRYPPQGGIRPRDMGPLIVVDTPLLTNLADHPSTSIRHCEAPQPPSSGRGGWSDFHMILARARLEYHAFLAELGFGPFLSIPYMSAPIGFERYSGCGGRVTPSARISGPEALAIMGITDPATCHGTTNVILKVKYLKQVLERELAEPPTDLRYR</sequence>
<accession>A0A2N9FBY4</accession>
<reference evidence="2" key="1">
    <citation type="submission" date="2018-02" db="EMBL/GenBank/DDBJ databases">
        <authorList>
            <person name="Cohen D.B."/>
            <person name="Kent A.D."/>
        </authorList>
    </citation>
    <scope>NUCLEOTIDE SEQUENCE</scope>
</reference>
<gene>
    <name evidence="2" type="ORF">FSB_LOCUS12604</name>
</gene>
<evidence type="ECO:0000313" key="2">
    <source>
        <dbReference type="EMBL" id="SPC84722.1"/>
    </source>
</evidence>
<dbReference type="AlphaFoldDB" id="A0A2N9FBY4"/>
<proteinExistence type="predicted"/>